<evidence type="ECO:0000256" key="5">
    <source>
        <dbReference type="ARBA" id="ARBA00022650"/>
    </source>
</evidence>
<evidence type="ECO:0000256" key="10">
    <source>
        <dbReference type="PIRSR" id="PIRSR000193-1"/>
    </source>
</evidence>
<evidence type="ECO:0000313" key="15">
    <source>
        <dbReference type="Proteomes" id="UP000319449"/>
    </source>
</evidence>
<evidence type="ECO:0000256" key="7">
    <source>
        <dbReference type="ARBA" id="ARBA00023002"/>
    </source>
</evidence>
<keyword evidence="6 8" id="KW-0521">NADP</keyword>
<dbReference type="FunFam" id="3.40.50.720:FF:000190">
    <property type="entry name" value="Pyrroline-5-carboxylate reductase"/>
    <property type="match status" value="1"/>
</dbReference>
<protein>
    <recommendedName>
        <fullName evidence="8 9">Pyrroline-5-carboxylate reductase</fullName>
        <shortName evidence="8">P5C reductase</shortName>
        <shortName evidence="8">P5CR</shortName>
        <ecNumber evidence="8 9">1.5.1.2</ecNumber>
    </recommendedName>
    <alternativeName>
        <fullName evidence="8">PCA reductase</fullName>
    </alternativeName>
</protein>
<dbReference type="Gene3D" id="3.40.50.720">
    <property type="entry name" value="NAD(P)-binding Rossmann-like Domain"/>
    <property type="match status" value="1"/>
</dbReference>
<reference evidence="14 15" key="1">
    <citation type="submission" date="2019-07" db="EMBL/GenBank/DDBJ databases">
        <title>Genomic Encyclopedia of Archaeal and Bacterial Type Strains, Phase II (KMG-II): from individual species to whole genera.</title>
        <authorList>
            <person name="Goeker M."/>
        </authorList>
    </citation>
    <scope>NUCLEOTIDE SEQUENCE [LARGE SCALE GENOMIC DNA]</scope>
    <source>
        <strain evidence="14 15">ATCC BAA-1139</strain>
    </source>
</reference>
<comment type="function">
    <text evidence="8">Catalyzes the reduction of 1-pyrroline-5-carboxylate (PCA) to L-proline.</text>
</comment>
<dbReference type="EMBL" id="VLLN01000041">
    <property type="protein sequence ID" value="TWJ13383.1"/>
    <property type="molecule type" value="Genomic_DNA"/>
</dbReference>
<dbReference type="SUPFAM" id="SSF51735">
    <property type="entry name" value="NAD(P)-binding Rossmann-fold domains"/>
    <property type="match status" value="1"/>
</dbReference>
<dbReference type="InterPro" id="IPR053790">
    <property type="entry name" value="P5CR-like_CS"/>
</dbReference>
<keyword evidence="5 8" id="KW-0641">Proline biosynthesis</keyword>
<evidence type="ECO:0000256" key="2">
    <source>
        <dbReference type="ARBA" id="ARBA00005525"/>
    </source>
</evidence>
<proteinExistence type="inferred from homology"/>
<dbReference type="NCBIfam" id="TIGR00112">
    <property type="entry name" value="proC"/>
    <property type="match status" value="1"/>
</dbReference>
<dbReference type="HAMAP" id="MF_01925">
    <property type="entry name" value="P5C_reductase"/>
    <property type="match status" value="1"/>
</dbReference>
<dbReference type="Proteomes" id="UP000319449">
    <property type="component" value="Unassembled WGS sequence"/>
</dbReference>
<keyword evidence="7 8" id="KW-0560">Oxidoreductase</keyword>
<comment type="pathway">
    <text evidence="8 11">Amino-acid biosynthesis; L-proline biosynthesis; L-proline from L-glutamate 5-semialdehyde: step 1/1.</text>
</comment>
<evidence type="ECO:0000256" key="3">
    <source>
        <dbReference type="ARBA" id="ARBA00022490"/>
    </source>
</evidence>
<dbReference type="GO" id="GO:0055129">
    <property type="term" value="P:L-proline biosynthetic process"/>
    <property type="evidence" value="ECO:0007669"/>
    <property type="project" value="UniProtKB-UniRule"/>
</dbReference>
<evidence type="ECO:0000256" key="9">
    <source>
        <dbReference type="NCBIfam" id="TIGR00112"/>
    </source>
</evidence>
<dbReference type="InterPro" id="IPR029036">
    <property type="entry name" value="P5CR_dimer"/>
</dbReference>
<comment type="similarity">
    <text evidence="2 8 11">Belongs to the pyrroline-5-carboxylate reductase family.</text>
</comment>
<evidence type="ECO:0000256" key="6">
    <source>
        <dbReference type="ARBA" id="ARBA00022857"/>
    </source>
</evidence>
<dbReference type="InterPro" id="IPR036291">
    <property type="entry name" value="NAD(P)-bd_dom_sf"/>
</dbReference>
<evidence type="ECO:0000259" key="12">
    <source>
        <dbReference type="Pfam" id="PF03807"/>
    </source>
</evidence>
<evidence type="ECO:0000256" key="8">
    <source>
        <dbReference type="HAMAP-Rule" id="MF_01925"/>
    </source>
</evidence>
<gene>
    <name evidence="8" type="primary">proC</name>
    <name evidence="14" type="ORF">JN12_03872</name>
</gene>
<feature type="domain" description="Pyrroline-5-carboxylate reductase catalytic N-terminal" evidence="12">
    <location>
        <begin position="13"/>
        <end position="106"/>
    </location>
</feature>
<dbReference type="GO" id="GO:0004735">
    <property type="term" value="F:pyrroline-5-carboxylate reductase activity"/>
    <property type="evidence" value="ECO:0007669"/>
    <property type="project" value="UniProtKB-UniRule"/>
</dbReference>
<dbReference type="Gene3D" id="1.10.3730.10">
    <property type="entry name" value="ProC C-terminal domain-like"/>
    <property type="match status" value="1"/>
</dbReference>
<dbReference type="AlphaFoldDB" id="A0A562V681"/>
<feature type="binding site" evidence="10">
    <location>
        <begin position="17"/>
        <end position="22"/>
    </location>
    <ligand>
        <name>NADP(+)</name>
        <dbReference type="ChEBI" id="CHEBI:58349"/>
    </ligand>
</feature>
<feature type="domain" description="Pyrroline-5-carboxylate reductase dimerisation" evidence="13">
    <location>
        <begin position="169"/>
        <end position="273"/>
    </location>
</feature>
<dbReference type="UniPathway" id="UPA00098">
    <property type="reaction ID" value="UER00361"/>
</dbReference>
<dbReference type="FunFam" id="1.10.3730.10:FF:000001">
    <property type="entry name" value="Pyrroline-5-carboxylate reductase"/>
    <property type="match status" value="1"/>
</dbReference>
<keyword evidence="4 8" id="KW-0028">Amino-acid biosynthesis</keyword>
<sequence>MQVNSESLLKGKKIGFIGGGNMAEALIRGLLTGGVTPSDILVAEPLVKRREYLVDRYHVQVTAENRDLVGTPILLLAIKPQVAARVLVHLADLLPDDTLLVSIMAGTQCAAIEATFPKPVRVVRVMPNTPALVMAGASAVCRGSLATDEDIAIVERIFTLTGSCSVVDEKLMNAVTGLSGSGPAYVMTFVEALADAGVENGLPRDVALSLAIQTVLGTARLLKETGEHPAVLRDQVTSPGGTTIAGLRALEQGAFRATIMNAVDAATARAKELGK</sequence>
<dbReference type="GO" id="GO:0005737">
    <property type="term" value="C:cytoplasm"/>
    <property type="evidence" value="ECO:0007669"/>
    <property type="project" value="UniProtKB-SubCell"/>
</dbReference>
<dbReference type="InterPro" id="IPR028939">
    <property type="entry name" value="P5C_Rdtase_cat_N"/>
</dbReference>
<comment type="caution">
    <text evidence="14">The sequence shown here is derived from an EMBL/GenBank/DDBJ whole genome shotgun (WGS) entry which is preliminary data.</text>
</comment>
<comment type="catalytic activity">
    <reaction evidence="8">
        <text>L-proline + NAD(+) = (S)-1-pyrroline-5-carboxylate + NADH + 2 H(+)</text>
        <dbReference type="Rhea" id="RHEA:14105"/>
        <dbReference type="ChEBI" id="CHEBI:15378"/>
        <dbReference type="ChEBI" id="CHEBI:17388"/>
        <dbReference type="ChEBI" id="CHEBI:57540"/>
        <dbReference type="ChEBI" id="CHEBI:57945"/>
        <dbReference type="ChEBI" id="CHEBI:60039"/>
        <dbReference type="EC" id="1.5.1.2"/>
    </reaction>
</comment>
<dbReference type="Pfam" id="PF14748">
    <property type="entry name" value="P5CR_dimer"/>
    <property type="match status" value="1"/>
</dbReference>
<evidence type="ECO:0000313" key="14">
    <source>
        <dbReference type="EMBL" id="TWJ13383.1"/>
    </source>
</evidence>
<dbReference type="PIRSF" id="PIRSF000193">
    <property type="entry name" value="Pyrrol-5-carb_rd"/>
    <property type="match status" value="1"/>
</dbReference>
<keyword evidence="3 8" id="KW-0963">Cytoplasm</keyword>
<evidence type="ECO:0000256" key="4">
    <source>
        <dbReference type="ARBA" id="ARBA00022605"/>
    </source>
</evidence>
<comment type="catalytic activity">
    <reaction evidence="8 11">
        <text>L-proline + NADP(+) = (S)-1-pyrroline-5-carboxylate + NADPH + 2 H(+)</text>
        <dbReference type="Rhea" id="RHEA:14109"/>
        <dbReference type="ChEBI" id="CHEBI:15378"/>
        <dbReference type="ChEBI" id="CHEBI:17388"/>
        <dbReference type="ChEBI" id="CHEBI:57783"/>
        <dbReference type="ChEBI" id="CHEBI:58349"/>
        <dbReference type="ChEBI" id="CHEBI:60039"/>
        <dbReference type="EC" id="1.5.1.2"/>
    </reaction>
</comment>
<keyword evidence="15" id="KW-1185">Reference proteome</keyword>
<comment type="subcellular location">
    <subcellularLocation>
        <location evidence="1 8">Cytoplasm</location>
    </subcellularLocation>
</comment>
<dbReference type="PROSITE" id="PS00521">
    <property type="entry name" value="P5CR"/>
    <property type="match status" value="1"/>
</dbReference>
<evidence type="ECO:0000256" key="1">
    <source>
        <dbReference type="ARBA" id="ARBA00004496"/>
    </source>
</evidence>
<feature type="binding site" evidence="10">
    <location>
        <position position="65"/>
    </location>
    <ligand>
        <name>NADPH</name>
        <dbReference type="ChEBI" id="CHEBI:57783"/>
    </ligand>
</feature>
<organism evidence="14 15">
    <name type="scientific">Geobacter argillaceus</name>
    <dbReference type="NCBI Taxonomy" id="345631"/>
    <lineage>
        <taxon>Bacteria</taxon>
        <taxon>Pseudomonadati</taxon>
        <taxon>Thermodesulfobacteriota</taxon>
        <taxon>Desulfuromonadia</taxon>
        <taxon>Geobacterales</taxon>
        <taxon>Geobacteraceae</taxon>
        <taxon>Geobacter</taxon>
    </lineage>
</organism>
<dbReference type="PANTHER" id="PTHR11645:SF0">
    <property type="entry name" value="PYRROLINE-5-CARBOXYLATE REDUCTASE 3"/>
    <property type="match status" value="1"/>
</dbReference>
<evidence type="ECO:0000259" key="13">
    <source>
        <dbReference type="Pfam" id="PF14748"/>
    </source>
</evidence>
<dbReference type="InterPro" id="IPR008927">
    <property type="entry name" value="6-PGluconate_DH-like_C_sf"/>
</dbReference>
<dbReference type="InterPro" id="IPR000304">
    <property type="entry name" value="Pyrroline-COOH_reductase"/>
</dbReference>
<accession>A0A562V681</accession>
<dbReference type="PANTHER" id="PTHR11645">
    <property type="entry name" value="PYRROLINE-5-CARBOXYLATE REDUCTASE"/>
    <property type="match status" value="1"/>
</dbReference>
<dbReference type="EC" id="1.5.1.2" evidence="8 9"/>
<evidence type="ECO:0000256" key="11">
    <source>
        <dbReference type="RuleBase" id="RU003903"/>
    </source>
</evidence>
<name>A0A562V681_9BACT</name>
<feature type="binding site" evidence="10">
    <location>
        <begin position="77"/>
        <end position="80"/>
    </location>
    <ligand>
        <name>NADP(+)</name>
        <dbReference type="ChEBI" id="CHEBI:58349"/>
    </ligand>
</feature>
<dbReference type="Pfam" id="PF03807">
    <property type="entry name" value="F420_oxidored"/>
    <property type="match status" value="1"/>
</dbReference>
<dbReference type="SUPFAM" id="SSF48179">
    <property type="entry name" value="6-phosphogluconate dehydrogenase C-terminal domain-like"/>
    <property type="match status" value="1"/>
</dbReference>